<dbReference type="Gene3D" id="1.10.260.40">
    <property type="entry name" value="lambda repressor-like DNA-binding domains"/>
    <property type="match status" value="1"/>
</dbReference>
<dbReference type="Pfam" id="PF01381">
    <property type="entry name" value="HTH_3"/>
    <property type="match status" value="1"/>
</dbReference>
<proteinExistence type="predicted"/>
<dbReference type="CDD" id="cd00093">
    <property type="entry name" value="HTH_XRE"/>
    <property type="match status" value="1"/>
</dbReference>
<dbReference type="EMBL" id="JACHFV010000001">
    <property type="protein sequence ID" value="MBB5293395.1"/>
    <property type="molecule type" value="Genomic_DNA"/>
</dbReference>
<name>A0ABR6MPZ5_9DEIO</name>
<accession>A0ABR6MPZ5</accession>
<evidence type="ECO:0000313" key="2">
    <source>
        <dbReference type="EMBL" id="MBB5293395.1"/>
    </source>
</evidence>
<gene>
    <name evidence="2" type="ORF">HNQ10_000208</name>
</gene>
<keyword evidence="3" id="KW-1185">Reference proteome</keyword>
<feature type="domain" description="HTH cro/C1-type" evidence="1">
    <location>
        <begin position="9"/>
        <end position="63"/>
    </location>
</feature>
<dbReference type="Proteomes" id="UP000536909">
    <property type="component" value="Unassembled WGS sequence"/>
</dbReference>
<dbReference type="PROSITE" id="PS50943">
    <property type="entry name" value="HTH_CROC1"/>
    <property type="match status" value="1"/>
</dbReference>
<sequence length="68" mass="7706">MNEDVRAFVKQVMLEQDMSQGELARRTGLARPAVTRLLNGTVGKIPENWQRILDELGIEIIAVKKSDR</sequence>
<dbReference type="InterPro" id="IPR001387">
    <property type="entry name" value="Cro/C1-type_HTH"/>
</dbReference>
<reference evidence="2 3" key="1">
    <citation type="submission" date="2020-08" db="EMBL/GenBank/DDBJ databases">
        <title>Genomic Encyclopedia of Type Strains, Phase IV (KMG-IV): sequencing the most valuable type-strain genomes for metagenomic binning, comparative biology and taxonomic classification.</title>
        <authorList>
            <person name="Goeker M."/>
        </authorList>
    </citation>
    <scope>NUCLEOTIDE SEQUENCE [LARGE SCALE GENOMIC DNA]</scope>
    <source>
        <strain evidence="2 3">DSM 105434</strain>
    </source>
</reference>
<dbReference type="SMART" id="SM00530">
    <property type="entry name" value="HTH_XRE"/>
    <property type="match status" value="1"/>
</dbReference>
<dbReference type="SUPFAM" id="SSF47413">
    <property type="entry name" value="lambda repressor-like DNA-binding domains"/>
    <property type="match status" value="1"/>
</dbReference>
<evidence type="ECO:0000313" key="3">
    <source>
        <dbReference type="Proteomes" id="UP000536909"/>
    </source>
</evidence>
<dbReference type="RefSeq" id="WP_241687013.1">
    <property type="nucleotide sequence ID" value="NZ_BSUI01000012.1"/>
</dbReference>
<organism evidence="2 3">
    <name type="scientific">Deinococcus metallilatus</name>
    <dbReference type="NCBI Taxonomy" id="1211322"/>
    <lineage>
        <taxon>Bacteria</taxon>
        <taxon>Thermotogati</taxon>
        <taxon>Deinococcota</taxon>
        <taxon>Deinococci</taxon>
        <taxon>Deinococcales</taxon>
        <taxon>Deinococcaceae</taxon>
        <taxon>Deinococcus</taxon>
    </lineage>
</organism>
<dbReference type="InterPro" id="IPR010982">
    <property type="entry name" value="Lambda_DNA-bd_dom_sf"/>
</dbReference>
<protein>
    <submittedName>
        <fullName evidence="2">Transcriptional regulator with XRE-family HTH domain</fullName>
    </submittedName>
</protein>
<evidence type="ECO:0000259" key="1">
    <source>
        <dbReference type="PROSITE" id="PS50943"/>
    </source>
</evidence>
<comment type="caution">
    <text evidence="2">The sequence shown here is derived from an EMBL/GenBank/DDBJ whole genome shotgun (WGS) entry which is preliminary data.</text>
</comment>